<name>A0AAW0CEX1_9AGAR</name>
<comment type="caution">
    <text evidence="1">The sequence shown here is derived from an EMBL/GenBank/DDBJ whole genome shotgun (WGS) entry which is preliminary data.</text>
</comment>
<reference evidence="1 2" key="1">
    <citation type="submission" date="2024-01" db="EMBL/GenBank/DDBJ databases">
        <title>A draft genome for a cacao thread blight-causing isolate of Paramarasmius palmivorus.</title>
        <authorList>
            <person name="Baruah I.K."/>
            <person name="Bukari Y."/>
            <person name="Amoako-Attah I."/>
            <person name="Meinhardt L.W."/>
            <person name="Bailey B.A."/>
            <person name="Cohen S.P."/>
        </authorList>
    </citation>
    <scope>NUCLEOTIDE SEQUENCE [LARGE SCALE GENOMIC DNA]</scope>
    <source>
        <strain evidence="1 2">GH-12</strain>
    </source>
</reference>
<protein>
    <recommendedName>
        <fullName evidence="3">F-box domain-containing protein</fullName>
    </recommendedName>
</protein>
<dbReference type="Proteomes" id="UP001383192">
    <property type="component" value="Unassembled WGS sequence"/>
</dbReference>
<evidence type="ECO:0000313" key="2">
    <source>
        <dbReference type="Proteomes" id="UP001383192"/>
    </source>
</evidence>
<dbReference type="AlphaFoldDB" id="A0AAW0CEX1"/>
<sequence length="236" mass="27368">MTPAHTQSHIQSLPPEILSTIFILTNVKPYKTNVEEWIRSTLKPYGDSLKLNGSLGSSILILISHKMHLQRSESHPLSISLKFHWDFDFDSCREFLKSSQVDAHVAFHFLKTIIDHAGRIQRLLGLKDLRIHTADKKFDWDAYKGMVTALWEGQEPLRPQSVYLSTYCVVPPDDVAIWMRDMQSHGRAIRINVDRYGEPEVFDYRDGPSGMPDKFHRDRAEVWDEDGDWHPSLMLR</sequence>
<dbReference type="EMBL" id="JAYKXP010000045">
    <property type="protein sequence ID" value="KAK7037625.1"/>
    <property type="molecule type" value="Genomic_DNA"/>
</dbReference>
<organism evidence="1 2">
    <name type="scientific">Paramarasmius palmivorus</name>
    <dbReference type="NCBI Taxonomy" id="297713"/>
    <lineage>
        <taxon>Eukaryota</taxon>
        <taxon>Fungi</taxon>
        <taxon>Dikarya</taxon>
        <taxon>Basidiomycota</taxon>
        <taxon>Agaricomycotina</taxon>
        <taxon>Agaricomycetes</taxon>
        <taxon>Agaricomycetidae</taxon>
        <taxon>Agaricales</taxon>
        <taxon>Marasmiineae</taxon>
        <taxon>Marasmiaceae</taxon>
        <taxon>Paramarasmius</taxon>
    </lineage>
</organism>
<evidence type="ECO:0000313" key="1">
    <source>
        <dbReference type="EMBL" id="KAK7037625.1"/>
    </source>
</evidence>
<proteinExistence type="predicted"/>
<evidence type="ECO:0008006" key="3">
    <source>
        <dbReference type="Google" id="ProtNLM"/>
    </source>
</evidence>
<accession>A0AAW0CEX1</accession>
<keyword evidence="2" id="KW-1185">Reference proteome</keyword>
<gene>
    <name evidence="1" type="ORF">VNI00_010841</name>
</gene>